<evidence type="ECO:0000313" key="4">
    <source>
        <dbReference type="Proteomes" id="UP000185687"/>
    </source>
</evidence>
<dbReference type="GO" id="GO:0016491">
    <property type="term" value="F:oxidoreductase activity"/>
    <property type="evidence" value="ECO:0007669"/>
    <property type="project" value="UniProtKB-KW"/>
</dbReference>
<reference evidence="2 5" key="1">
    <citation type="submission" date="2017-01" db="EMBL/GenBank/DDBJ databases">
        <title>Complete genome sequence of Haloterrigena daqingensis type strain (JX313T).</title>
        <authorList>
            <person name="Shuang W."/>
        </authorList>
    </citation>
    <scope>NUCLEOTIDE SEQUENCE [LARGE SCALE GENOMIC DNA]</scope>
    <source>
        <strain evidence="2 5">JX313</strain>
    </source>
</reference>
<proteinExistence type="predicted"/>
<keyword evidence="4" id="KW-1185">Reference proteome</keyword>
<gene>
    <name evidence="2" type="ORF">BB347_11315</name>
    <name evidence="3" type="ORF">SAMN05421809_1997</name>
</gene>
<name>A0A1N7D1W2_9EURY</name>
<accession>A0A1N7D1W2</accession>
<dbReference type="AlphaFoldDB" id="A0A1N7D1W2"/>
<dbReference type="Pfam" id="PF00106">
    <property type="entry name" value="adh_short"/>
    <property type="match status" value="1"/>
</dbReference>
<evidence type="ECO:0000313" key="2">
    <source>
        <dbReference type="EMBL" id="APX97161.1"/>
    </source>
</evidence>
<protein>
    <submittedName>
        <fullName evidence="3">NAD(P)-dependent dehydrogenase, short-chain alcohol dehydrogenase family</fullName>
    </submittedName>
    <submittedName>
        <fullName evidence="2">Short-chain dehydrogenase</fullName>
    </submittedName>
</protein>
<dbReference type="CDD" id="cd05327">
    <property type="entry name" value="retinol-DH_like_SDR_c_like"/>
    <property type="match status" value="1"/>
</dbReference>
<dbReference type="KEGG" id="hda:BB347_11315"/>
<sequence length="315" mass="33969">MGWTVTDVPDLHGTTAVVTGANSGIGLETTRELARNGATVIMACRDASSAERATRNVRGDVPDADLRVESCDLASLESIREFATRLEGESVDVLINNAGTMAIPRRETEDGFETQFGVNHLGHFALTGLLLERLRTDDESNPARVVTVSSGLHERGTIDFDDLHGEGSYDGWDAYAQSKLANVLFAYELERRFRAGDANAMSVAVHPGYADTKLQFRGIEGRGTWIRTALRRFANAVFAQSAEAGALPTLYAATALDAEGGAYYGPGGLATMRGSPERQASSDRSYDRETARRLWAVSSELTGITYDLPEPAVST</sequence>
<dbReference type="InterPro" id="IPR036291">
    <property type="entry name" value="NAD(P)-bd_dom_sf"/>
</dbReference>
<evidence type="ECO:0000256" key="1">
    <source>
        <dbReference type="ARBA" id="ARBA00023002"/>
    </source>
</evidence>
<dbReference type="RefSeq" id="WP_076581514.1">
    <property type="nucleotide sequence ID" value="NZ_CP019327.1"/>
</dbReference>
<organism evidence="3 4">
    <name type="scientific">Natronorubrum daqingense</name>
    <dbReference type="NCBI Taxonomy" id="588898"/>
    <lineage>
        <taxon>Archaea</taxon>
        <taxon>Methanobacteriati</taxon>
        <taxon>Methanobacteriota</taxon>
        <taxon>Stenosarchaea group</taxon>
        <taxon>Halobacteria</taxon>
        <taxon>Halobacteriales</taxon>
        <taxon>Natrialbaceae</taxon>
        <taxon>Natronorubrum</taxon>
    </lineage>
</organism>
<keyword evidence="1" id="KW-0560">Oxidoreductase</keyword>
<dbReference type="Gene3D" id="3.40.50.720">
    <property type="entry name" value="NAD(P)-binding Rossmann-like Domain"/>
    <property type="match status" value="1"/>
</dbReference>
<dbReference type="EMBL" id="CP019327">
    <property type="protein sequence ID" value="APX97161.1"/>
    <property type="molecule type" value="Genomic_DNA"/>
</dbReference>
<dbReference type="InterPro" id="IPR002347">
    <property type="entry name" value="SDR_fam"/>
</dbReference>
<dbReference type="SUPFAM" id="SSF51735">
    <property type="entry name" value="NAD(P)-binding Rossmann-fold domains"/>
    <property type="match status" value="1"/>
</dbReference>
<dbReference type="PRINTS" id="PR00081">
    <property type="entry name" value="GDHRDH"/>
</dbReference>
<dbReference type="Proteomes" id="UP000185687">
    <property type="component" value="Unassembled WGS sequence"/>
</dbReference>
<reference evidence="3 4" key="2">
    <citation type="submission" date="2017-01" db="EMBL/GenBank/DDBJ databases">
        <authorList>
            <person name="Mah S.A."/>
            <person name="Swanson W.J."/>
            <person name="Moy G.W."/>
            <person name="Vacquier V.D."/>
        </authorList>
    </citation>
    <scope>NUCLEOTIDE SEQUENCE [LARGE SCALE GENOMIC DNA]</scope>
    <source>
        <strain evidence="3 4">CGMCC 1.8909</strain>
    </source>
</reference>
<evidence type="ECO:0000313" key="3">
    <source>
        <dbReference type="EMBL" id="SIR69694.1"/>
    </source>
</evidence>
<dbReference type="NCBIfam" id="NF004513">
    <property type="entry name" value="PRK05854.1"/>
    <property type="match status" value="1"/>
</dbReference>
<dbReference type="STRING" id="588898.BB347_11315"/>
<dbReference type="Proteomes" id="UP000187321">
    <property type="component" value="Chromosome"/>
</dbReference>
<dbReference type="EMBL" id="FTNP01000002">
    <property type="protein sequence ID" value="SIR69694.1"/>
    <property type="molecule type" value="Genomic_DNA"/>
</dbReference>
<evidence type="ECO:0000313" key="5">
    <source>
        <dbReference type="Proteomes" id="UP000187321"/>
    </source>
</evidence>
<dbReference type="PANTHER" id="PTHR43157">
    <property type="entry name" value="PHOSPHATIDYLINOSITOL-GLYCAN BIOSYNTHESIS CLASS F PROTEIN-RELATED"/>
    <property type="match status" value="1"/>
</dbReference>
<dbReference type="OrthoDB" id="10454at2157"/>
<dbReference type="NCBIfam" id="NF004846">
    <property type="entry name" value="PRK06197.1"/>
    <property type="match status" value="1"/>
</dbReference>
<dbReference type="GeneID" id="30956540"/>
<dbReference type="PANTHER" id="PTHR43157:SF31">
    <property type="entry name" value="PHOSPHATIDYLINOSITOL-GLYCAN BIOSYNTHESIS CLASS F PROTEIN"/>
    <property type="match status" value="1"/>
</dbReference>